<evidence type="ECO:0000313" key="2">
    <source>
        <dbReference type="Proteomes" id="UP001233172"/>
    </source>
</evidence>
<dbReference type="EMBL" id="JASAOG010000060">
    <property type="protein sequence ID" value="KAK0056724.1"/>
    <property type="molecule type" value="Genomic_DNA"/>
</dbReference>
<dbReference type="InterPro" id="IPR036213">
    <property type="entry name" value="Calpain_III_sf"/>
</dbReference>
<sequence length="76" mass="8642">MNYLFHNYNNSEVNLEGESSVCWNSGNASNKYTLPFGRYVLVVYMWSLGAENDFSVIFRSSANIDVKGYQTGSREV</sequence>
<evidence type="ECO:0000313" key="1">
    <source>
        <dbReference type="EMBL" id="KAK0056724.1"/>
    </source>
</evidence>
<dbReference type="SUPFAM" id="SSF49758">
    <property type="entry name" value="Calpain large subunit, middle domain (domain III)"/>
    <property type="match status" value="1"/>
</dbReference>
<gene>
    <name evidence="1" type="ORF">Bpfe_013942</name>
</gene>
<dbReference type="AlphaFoldDB" id="A0AAD8BN22"/>
<name>A0AAD8BN22_BIOPF</name>
<accession>A0AAD8BN22</accession>
<protein>
    <submittedName>
        <fullName evidence="1">Calpain-12</fullName>
    </submittedName>
</protein>
<reference evidence="1" key="2">
    <citation type="submission" date="2023-04" db="EMBL/GenBank/DDBJ databases">
        <authorList>
            <person name="Bu L."/>
            <person name="Lu L."/>
            <person name="Laidemitt M.R."/>
            <person name="Zhang S.M."/>
            <person name="Mutuku M."/>
            <person name="Mkoji G."/>
            <person name="Steinauer M."/>
            <person name="Loker E.S."/>
        </authorList>
    </citation>
    <scope>NUCLEOTIDE SEQUENCE</scope>
    <source>
        <strain evidence="1">KasaAsao</strain>
        <tissue evidence="1">Whole Snail</tissue>
    </source>
</reference>
<dbReference type="Proteomes" id="UP001233172">
    <property type="component" value="Unassembled WGS sequence"/>
</dbReference>
<keyword evidence="2" id="KW-1185">Reference proteome</keyword>
<reference evidence="1" key="1">
    <citation type="journal article" date="2023" name="PLoS Negl. Trop. Dis.">
        <title>A genome sequence for Biomphalaria pfeifferi, the major vector snail for the human-infecting parasite Schistosoma mansoni.</title>
        <authorList>
            <person name="Bu L."/>
            <person name="Lu L."/>
            <person name="Laidemitt M.R."/>
            <person name="Zhang S.M."/>
            <person name="Mutuku M."/>
            <person name="Mkoji G."/>
            <person name="Steinauer M."/>
            <person name="Loker E.S."/>
        </authorList>
    </citation>
    <scope>NUCLEOTIDE SEQUENCE</scope>
    <source>
        <strain evidence="1">KasaAsao</strain>
    </source>
</reference>
<proteinExistence type="predicted"/>
<comment type="caution">
    <text evidence="1">The sequence shown here is derived from an EMBL/GenBank/DDBJ whole genome shotgun (WGS) entry which is preliminary data.</text>
</comment>
<organism evidence="1 2">
    <name type="scientific">Biomphalaria pfeifferi</name>
    <name type="common">Bloodfluke planorb</name>
    <name type="synonym">Freshwater snail</name>
    <dbReference type="NCBI Taxonomy" id="112525"/>
    <lineage>
        <taxon>Eukaryota</taxon>
        <taxon>Metazoa</taxon>
        <taxon>Spiralia</taxon>
        <taxon>Lophotrochozoa</taxon>
        <taxon>Mollusca</taxon>
        <taxon>Gastropoda</taxon>
        <taxon>Heterobranchia</taxon>
        <taxon>Euthyneura</taxon>
        <taxon>Panpulmonata</taxon>
        <taxon>Hygrophila</taxon>
        <taxon>Lymnaeoidea</taxon>
        <taxon>Planorbidae</taxon>
        <taxon>Biomphalaria</taxon>
    </lineage>
</organism>